<evidence type="ECO:0000313" key="2">
    <source>
        <dbReference type="Proteomes" id="UP000231279"/>
    </source>
</evidence>
<name>A0A2G9HMY9_9LAMI</name>
<dbReference type="STRING" id="429701.A0A2G9HMY9"/>
<dbReference type="EMBL" id="NKXS01001396">
    <property type="protein sequence ID" value="PIN18803.1"/>
    <property type="molecule type" value="Genomic_DNA"/>
</dbReference>
<proteinExistence type="predicted"/>
<dbReference type="InterPro" id="IPR039343">
    <property type="entry name" value="NDX1-like"/>
</dbReference>
<organism evidence="1 2">
    <name type="scientific">Handroanthus impetiginosus</name>
    <dbReference type="NCBI Taxonomy" id="429701"/>
    <lineage>
        <taxon>Eukaryota</taxon>
        <taxon>Viridiplantae</taxon>
        <taxon>Streptophyta</taxon>
        <taxon>Embryophyta</taxon>
        <taxon>Tracheophyta</taxon>
        <taxon>Spermatophyta</taxon>
        <taxon>Magnoliopsida</taxon>
        <taxon>eudicotyledons</taxon>
        <taxon>Gunneridae</taxon>
        <taxon>Pentapetalae</taxon>
        <taxon>asterids</taxon>
        <taxon>lamiids</taxon>
        <taxon>Lamiales</taxon>
        <taxon>Bignoniaceae</taxon>
        <taxon>Crescentiina</taxon>
        <taxon>Tabebuia alliance</taxon>
        <taxon>Handroanthus</taxon>
    </lineage>
</organism>
<dbReference type="PANTHER" id="PTHR35467">
    <property type="match status" value="1"/>
</dbReference>
<dbReference type="AlphaFoldDB" id="A0A2G9HMY9"/>
<dbReference type="PANTHER" id="PTHR35467:SF2">
    <property type="entry name" value="PROTEIN NEOXANTHIN-DEFICIENT 1"/>
    <property type="match status" value="1"/>
</dbReference>
<dbReference type="OrthoDB" id="9970474at2759"/>
<dbReference type="Proteomes" id="UP000231279">
    <property type="component" value="Unassembled WGS sequence"/>
</dbReference>
<evidence type="ECO:0000313" key="1">
    <source>
        <dbReference type="EMBL" id="PIN18803.1"/>
    </source>
</evidence>
<protein>
    <submittedName>
        <fullName evidence="1">Uncharacterized protein</fullName>
    </submittedName>
</protein>
<reference evidence="2" key="1">
    <citation type="journal article" date="2018" name="Gigascience">
        <title>Genome assembly of the Pink Ipe (Handroanthus impetiginosus, Bignoniaceae), a highly valued, ecologically keystone Neotropical timber forest tree.</title>
        <authorList>
            <person name="Silva-Junior O.B."/>
            <person name="Grattapaglia D."/>
            <person name="Novaes E."/>
            <person name="Collevatti R.G."/>
        </authorList>
    </citation>
    <scope>NUCLEOTIDE SEQUENCE [LARGE SCALE GENOMIC DNA]</scope>
    <source>
        <strain evidence="2">cv. UFG-1</strain>
    </source>
</reference>
<comment type="caution">
    <text evidence="1">The sequence shown here is derived from an EMBL/GenBank/DDBJ whole genome shotgun (WGS) entry which is preliminary data.</text>
</comment>
<keyword evidence="2" id="KW-1185">Reference proteome</keyword>
<gene>
    <name evidence="1" type="ORF">CDL12_08521</name>
</gene>
<accession>A0A2G9HMY9</accession>
<sequence length="136" mass="14950">MFKGRQLHLVKAETTLAFISKEFKLVEALGYALGGFFLANYEGSPAGMFDEVVFVYAKTMLFNATLRLVLVLVNYQRCGRWATRVLGSSVKACVHGQKDVGLSSQVAHFTKSVKAVSGTKRSQFGGFLNKIGMDNM</sequence>